<dbReference type="InterPro" id="IPR023346">
    <property type="entry name" value="Lysozyme-like_dom_sf"/>
</dbReference>
<comment type="caution">
    <text evidence="2">The sequence shown here is derived from an EMBL/GenBank/DDBJ whole genome shotgun (WGS) entry which is preliminary data.</text>
</comment>
<protein>
    <recommendedName>
        <fullName evidence="1">Glycoside hydrolase family 19 catalytic domain-containing protein</fullName>
    </recommendedName>
</protein>
<dbReference type="RefSeq" id="WP_019689965.1">
    <property type="nucleotide sequence ID" value="NZ_AFOY02000004.1"/>
</dbReference>
<accession>A0A010S5I9</accession>
<dbReference type="PANTHER" id="PTHR34408">
    <property type="entry name" value="FAMILY PROTEIN, PUTATIVE-RELATED"/>
    <property type="match status" value="1"/>
</dbReference>
<reference evidence="2 3" key="1">
    <citation type="journal article" date="2011" name="J. Bacteriol.">
        <title>Draft genome sequence of the polycyclic aromatic hydrocarbon-degrading, genetically engineered bioluminescent bioreporter Pseudomonas fluorescens HK44.</title>
        <authorList>
            <person name="Chauhan A."/>
            <person name="Layton A.C."/>
            <person name="Williams D.E."/>
            <person name="Smartt A.E."/>
            <person name="Ripp S."/>
            <person name="Karpinets T.V."/>
            <person name="Brown S.D."/>
            <person name="Sayler G.S."/>
        </authorList>
    </citation>
    <scope>NUCLEOTIDE SEQUENCE [LARGE SCALE GENOMIC DNA]</scope>
    <source>
        <strain evidence="2 3">HK44</strain>
    </source>
</reference>
<dbReference type="SUPFAM" id="SSF53955">
    <property type="entry name" value="Lysozyme-like"/>
    <property type="match status" value="1"/>
</dbReference>
<evidence type="ECO:0000259" key="1">
    <source>
        <dbReference type="Pfam" id="PF00182"/>
    </source>
</evidence>
<organism evidence="2 3">
    <name type="scientific">Pseudomonas fluorescens HK44</name>
    <dbReference type="NCBI Taxonomy" id="1042209"/>
    <lineage>
        <taxon>Bacteria</taxon>
        <taxon>Pseudomonadati</taxon>
        <taxon>Pseudomonadota</taxon>
        <taxon>Gammaproteobacteria</taxon>
        <taxon>Pseudomonadales</taxon>
        <taxon>Pseudomonadaceae</taxon>
        <taxon>Pseudomonas</taxon>
    </lineage>
</organism>
<gene>
    <name evidence="2" type="ORF">HK44_020745</name>
</gene>
<dbReference type="Proteomes" id="UP000022611">
    <property type="component" value="Unassembled WGS sequence"/>
</dbReference>
<dbReference type="InterPro" id="IPR052354">
    <property type="entry name" value="Cell_Wall_Dynamics_Protein"/>
</dbReference>
<dbReference type="EMBL" id="AFOY02000004">
    <property type="protein sequence ID" value="EXF95814.1"/>
    <property type="molecule type" value="Genomic_DNA"/>
</dbReference>
<dbReference type="OrthoDB" id="9798982at2"/>
<dbReference type="InterPro" id="IPR000726">
    <property type="entry name" value="Glyco_hydro_19_cat"/>
</dbReference>
<dbReference type="HOGENOM" id="CLU_073833_2_0_6"/>
<dbReference type="eggNOG" id="COG3179">
    <property type="taxonomic scope" value="Bacteria"/>
</dbReference>
<dbReference type="PANTHER" id="PTHR34408:SF1">
    <property type="entry name" value="GLYCOSYL HYDROLASE FAMILY 19 DOMAIN-CONTAINING PROTEIN HI_1415"/>
    <property type="match status" value="1"/>
</dbReference>
<proteinExistence type="predicted"/>
<dbReference type="GO" id="GO:0004568">
    <property type="term" value="F:chitinase activity"/>
    <property type="evidence" value="ECO:0007669"/>
    <property type="project" value="InterPro"/>
</dbReference>
<dbReference type="GO" id="GO:0006032">
    <property type="term" value="P:chitin catabolic process"/>
    <property type="evidence" value="ECO:0007669"/>
    <property type="project" value="InterPro"/>
</dbReference>
<dbReference type="AlphaFoldDB" id="A0A010S5I9"/>
<dbReference type="GO" id="GO:0016998">
    <property type="term" value="P:cell wall macromolecule catabolic process"/>
    <property type="evidence" value="ECO:0007669"/>
    <property type="project" value="InterPro"/>
</dbReference>
<dbReference type="PATRIC" id="fig|1042209.11.peg.674"/>
<dbReference type="Gene3D" id="1.10.530.10">
    <property type="match status" value="1"/>
</dbReference>
<feature type="domain" description="Glycoside hydrolase family 19 catalytic" evidence="1">
    <location>
        <begin position="93"/>
        <end position="163"/>
    </location>
</feature>
<sequence>MPITQQQLLQIFPNAGPVAGVFVPVLNTAMGRFQIITVRRIAAFIAQVGHESGQLARVVENLNYGAPGLMATWPNRFPADLAAACARQPEKIANIAYASRMGNGNSTSGDGWMYRGRGLIQITGRANYQECGDALGVDLVGNPDLLTQPQYAALSAAWFWSINGLNTLADAGNFTGITQRINGGQNGAADRLNLYNTALKVLA</sequence>
<evidence type="ECO:0000313" key="2">
    <source>
        <dbReference type="EMBL" id="EXF95814.1"/>
    </source>
</evidence>
<dbReference type="Pfam" id="PF00182">
    <property type="entry name" value="Glyco_hydro_19"/>
    <property type="match status" value="1"/>
</dbReference>
<evidence type="ECO:0000313" key="3">
    <source>
        <dbReference type="Proteomes" id="UP000022611"/>
    </source>
</evidence>
<name>A0A010S5I9_PSEFL</name>